<sequence length="241" mass="26600">MSFTFALVHGHWHGNSAWSELEPILAARGHRVVSPHLPSDRLGHGALSNARTVLADLDAVAADPARTVLVGHSAGGLTIPLVARQRKVRHLVFIAALLPVPGRSVTEEFEADPTAEVAGFTWSTRPDGLLEMREQVARRHFYHDCPPEAADRAIARLRLQTPTTLEEASPLDEWPSVTADYVVCRRDRVLNPDWQRRTAVDRLAVEPVEIDSGHSPMLACPEILADLLDRLTEHMPALSPR</sequence>
<dbReference type="PATRIC" id="fig|134601.6.peg.531"/>
<dbReference type="SUPFAM" id="SSF53474">
    <property type="entry name" value="alpha/beta-Hydrolases"/>
    <property type="match status" value="1"/>
</dbReference>
<protein>
    <recommendedName>
        <fullName evidence="1">AB hydrolase-1 domain-containing protein</fullName>
    </recommendedName>
</protein>
<dbReference type="KEGG" id="mgo:AFA91_02560"/>
<dbReference type="AlphaFoldDB" id="A0A0K0X0Y7"/>
<evidence type="ECO:0000313" key="2">
    <source>
        <dbReference type="EMBL" id="AKS30938.1"/>
    </source>
</evidence>
<dbReference type="InterPro" id="IPR000073">
    <property type="entry name" value="AB_hydrolase_1"/>
</dbReference>
<dbReference type="EMBL" id="CP012150">
    <property type="protein sequence ID" value="AKS30938.1"/>
    <property type="molecule type" value="Genomic_DNA"/>
</dbReference>
<name>A0A0K0X0Y7_MYCGD</name>
<feature type="domain" description="AB hydrolase-1" evidence="1">
    <location>
        <begin position="7"/>
        <end position="226"/>
    </location>
</feature>
<dbReference type="Proteomes" id="UP000062255">
    <property type="component" value="Chromosome"/>
</dbReference>
<gene>
    <name evidence="2" type="ORF">AFA91_02560</name>
</gene>
<dbReference type="PANTHER" id="PTHR37017">
    <property type="entry name" value="AB HYDROLASE-1 DOMAIN-CONTAINING PROTEIN-RELATED"/>
    <property type="match status" value="1"/>
</dbReference>
<proteinExistence type="predicted"/>
<dbReference type="OrthoDB" id="9773549at2"/>
<dbReference type="InterPro" id="IPR052897">
    <property type="entry name" value="Sec-Metab_Biosynth_Hydrolase"/>
</dbReference>
<accession>A0A0K0X0Y7</accession>
<evidence type="ECO:0000313" key="3">
    <source>
        <dbReference type="Proteomes" id="UP000062255"/>
    </source>
</evidence>
<dbReference type="STRING" id="134601.AFA91_02560"/>
<dbReference type="PANTHER" id="PTHR37017:SF11">
    <property type="entry name" value="ESTERASE_LIPASE_THIOESTERASE DOMAIN-CONTAINING PROTEIN"/>
    <property type="match status" value="1"/>
</dbReference>
<evidence type="ECO:0000259" key="1">
    <source>
        <dbReference type="Pfam" id="PF12697"/>
    </source>
</evidence>
<dbReference type="Pfam" id="PF12697">
    <property type="entry name" value="Abhydrolase_6"/>
    <property type="match status" value="1"/>
</dbReference>
<dbReference type="InterPro" id="IPR029058">
    <property type="entry name" value="AB_hydrolase_fold"/>
</dbReference>
<dbReference type="RefSeq" id="WP_049743349.1">
    <property type="nucleotide sequence ID" value="NZ_CP012150.1"/>
</dbReference>
<reference evidence="2 3" key="1">
    <citation type="submission" date="2015-07" db="EMBL/GenBank/DDBJ databases">
        <title>Complete genome sequence of Mycobacterium goodii X7B, a facultative thermophilic biodesulfurizing bacterium.</title>
        <authorList>
            <person name="Yu B."/>
            <person name="Li F."/>
            <person name="Xu P."/>
        </authorList>
    </citation>
    <scope>NUCLEOTIDE SEQUENCE [LARGE SCALE GENOMIC DNA]</scope>
    <source>
        <strain evidence="2 3">X7B</strain>
    </source>
</reference>
<dbReference type="Gene3D" id="3.40.50.1820">
    <property type="entry name" value="alpha/beta hydrolase"/>
    <property type="match status" value="1"/>
</dbReference>
<organism evidence="2 3">
    <name type="scientific">Mycolicibacterium goodii</name>
    <name type="common">Mycobacterium goodii</name>
    <dbReference type="NCBI Taxonomy" id="134601"/>
    <lineage>
        <taxon>Bacteria</taxon>
        <taxon>Bacillati</taxon>
        <taxon>Actinomycetota</taxon>
        <taxon>Actinomycetes</taxon>
        <taxon>Mycobacteriales</taxon>
        <taxon>Mycobacteriaceae</taxon>
        <taxon>Mycolicibacterium</taxon>
    </lineage>
</organism>
<dbReference type="GO" id="GO:0003824">
    <property type="term" value="F:catalytic activity"/>
    <property type="evidence" value="ECO:0007669"/>
    <property type="project" value="UniProtKB-ARBA"/>
</dbReference>